<evidence type="ECO:0000256" key="3">
    <source>
        <dbReference type="ARBA" id="ARBA00012722"/>
    </source>
</evidence>
<dbReference type="Gene3D" id="2.40.50.140">
    <property type="entry name" value="Nucleic acid-binding proteins"/>
    <property type="match status" value="1"/>
</dbReference>
<dbReference type="SMART" id="SM00278">
    <property type="entry name" value="HhH1"/>
    <property type="match status" value="3"/>
</dbReference>
<dbReference type="GO" id="GO:0046872">
    <property type="term" value="F:metal ion binding"/>
    <property type="evidence" value="ECO:0007669"/>
    <property type="project" value="UniProtKB-KW"/>
</dbReference>
<keyword evidence="7" id="KW-0227">DNA damage</keyword>
<comment type="function">
    <text evidence="2">DNA ligase that catalyzes the formation of phosphodiester linkages between 5'-phosphoryl and 3'-hydroxyl groups in double-stranded DNA using NAD as a coenzyme and as the energy source for the reaction. It is essential for DNA replication and repair of damaged DNA.</text>
</comment>
<dbReference type="SMART" id="SM00292">
    <property type="entry name" value="BRCT"/>
    <property type="match status" value="1"/>
</dbReference>
<protein>
    <recommendedName>
        <fullName evidence="3">DNA ligase (NAD(+))</fullName>
        <ecNumber evidence="3">6.5.1.2</ecNumber>
    </recommendedName>
</protein>
<dbReference type="Pfam" id="PF03120">
    <property type="entry name" value="OB_DNA_ligase"/>
    <property type="match status" value="1"/>
</dbReference>
<dbReference type="CDD" id="cd17748">
    <property type="entry name" value="BRCT_DNA_ligase_like"/>
    <property type="match status" value="1"/>
</dbReference>
<dbReference type="PROSITE" id="PS01055">
    <property type="entry name" value="DNA_LIGASE_N1"/>
    <property type="match status" value="1"/>
</dbReference>
<dbReference type="InterPro" id="IPR001679">
    <property type="entry name" value="DNA_ligase"/>
</dbReference>
<organism evidence="14">
    <name type="scientific">hydrothermal vent metagenome</name>
    <dbReference type="NCBI Taxonomy" id="652676"/>
    <lineage>
        <taxon>unclassified sequences</taxon>
        <taxon>metagenomes</taxon>
        <taxon>ecological metagenomes</taxon>
    </lineage>
</organism>
<keyword evidence="4 14" id="KW-0436">Ligase</keyword>
<dbReference type="InterPro" id="IPR033136">
    <property type="entry name" value="DNA_ligase_CS"/>
</dbReference>
<dbReference type="FunFam" id="2.40.50.140:FF:000012">
    <property type="entry name" value="DNA ligase"/>
    <property type="match status" value="1"/>
</dbReference>
<keyword evidence="5" id="KW-0235">DNA replication</keyword>
<dbReference type="InterPro" id="IPR041663">
    <property type="entry name" value="DisA/LigA_HHH"/>
</dbReference>
<dbReference type="SUPFAM" id="SSF50249">
    <property type="entry name" value="Nucleic acid-binding proteins"/>
    <property type="match status" value="1"/>
</dbReference>
<dbReference type="GO" id="GO:0006281">
    <property type="term" value="P:DNA repair"/>
    <property type="evidence" value="ECO:0007669"/>
    <property type="project" value="UniProtKB-KW"/>
</dbReference>
<dbReference type="InterPro" id="IPR012340">
    <property type="entry name" value="NA-bd_OB-fold"/>
</dbReference>
<dbReference type="Gene3D" id="3.30.470.30">
    <property type="entry name" value="DNA ligase/mRNA capping enzyme"/>
    <property type="match status" value="1"/>
</dbReference>
<evidence type="ECO:0000256" key="11">
    <source>
        <dbReference type="ARBA" id="ARBA00023204"/>
    </source>
</evidence>
<evidence type="ECO:0000313" key="14">
    <source>
        <dbReference type="EMBL" id="SFV75672.1"/>
    </source>
</evidence>
<dbReference type="InterPro" id="IPR036420">
    <property type="entry name" value="BRCT_dom_sf"/>
</dbReference>
<dbReference type="EMBL" id="FPHP01000045">
    <property type="protein sequence ID" value="SFV75672.1"/>
    <property type="molecule type" value="Genomic_DNA"/>
</dbReference>
<dbReference type="InterPro" id="IPR010994">
    <property type="entry name" value="RuvA_2-like"/>
</dbReference>
<dbReference type="NCBIfam" id="TIGR00575">
    <property type="entry name" value="dnlj"/>
    <property type="match status" value="1"/>
</dbReference>
<evidence type="ECO:0000256" key="1">
    <source>
        <dbReference type="ARBA" id="ARBA00001946"/>
    </source>
</evidence>
<evidence type="ECO:0000256" key="12">
    <source>
        <dbReference type="ARBA" id="ARBA00034005"/>
    </source>
</evidence>
<proteinExistence type="inferred from homology"/>
<comment type="cofactor">
    <cofactor evidence="1">
        <name>Mg(2+)</name>
        <dbReference type="ChEBI" id="CHEBI:18420"/>
    </cofactor>
</comment>
<dbReference type="CDD" id="cd00114">
    <property type="entry name" value="LIGANc"/>
    <property type="match status" value="1"/>
</dbReference>
<evidence type="ECO:0000256" key="6">
    <source>
        <dbReference type="ARBA" id="ARBA00022723"/>
    </source>
</evidence>
<evidence type="ECO:0000256" key="5">
    <source>
        <dbReference type="ARBA" id="ARBA00022705"/>
    </source>
</evidence>
<dbReference type="SUPFAM" id="SSF47781">
    <property type="entry name" value="RuvA domain 2-like"/>
    <property type="match status" value="1"/>
</dbReference>
<keyword evidence="11" id="KW-0234">DNA repair</keyword>
<dbReference type="Pfam" id="PF01653">
    <property type="entry name" value="DNA_ligase_aden"/>
    <property type="match status" value="1"/>
</dbReference>
<dbReference type="InterPro" id="IPR013840">
    <property type="entry name" value="DNAligase_N"/>
</dbReference>
<evidence type="ECO:0000256" key="8">
    <source>
        <dbReference type="ARBA" id="ARBA00022833"/>
    </source>
</evidence>
<dbReference type="GO" id="GO:0003911">
    <property type="term" value="F:DNA ligase (NAD+) activity"/>
    <property type="evidence" value="ECO:0007669"/>
    <property type="project" value="UniProtKB-EC"/>
</dbReference>
<dbReference type="NCBIfam" id="NF005932">
    <property type="entry name" value="PRK07956.1"/>
    <property type="match status" value="1"/>
</dbReference>
<dbReference type="InterPro" id="IPR013839">
    <property type="entry name" value="DNAligase_adenylation"/>
</dbReference>
<dbReference type="PANTHER" id="PTHR23389:SF9">
    <property type="entry name" value="DNA LIGASE"/>
    <property type="match status" value="1"/>
</dbReference>
<dbReference type="Pfam" id="PF14520">
    <property type="entry name" value="HHH_5"/>
    <property type="match status" value="1"/>
</dbReference>
<dbReference type="InterPro" id="IPR004150">
    <property type="entry name" value="NAD_DNA_ligase_OB"/>
</dbReference>
<dbReference type="PROSITE" id="PS50172">
    <property type="entry name" value="BRCT"/>
    <property type="match status" value="1"/>
</dbReference>
<dbReference type="InterPro" id="IPR001357">
    <property type="entry name" value="BRCT_dom"/>
</dbReference>
<dbReference type="HAMAP" id="MF_01588">
    <property type="entry name" value="DNA_ligase_A"/>
    <property type="match status" value="1"/>
</dbReference>
<dbReference type="PIRSF" id="PIRSF001604">
    <property type="entry name" value="LigA"/>
    <property type="match status" value="1"/>
</dbReference>
<keyword evidence="8" id="KW-0862">Zinc</keyword>
<evidence type="ECO:0000256" key="7">
    <source>
        <dbReference type="ARBA" id="ARBA00022763"/>
    </source>
</evidence>
<dbReference type="PANTHER" id="PTHR23389">
    <property type="entry name" value="CHROMOSOME TRANSMISSION FIDELITY FACTOR 18"/>
    <property type="match status" value="1"/>
</dbReference>
<dbReference type="SUPFAM" id="SSF52113">
    <property type="entry name" value="BRCT domain"/>
    <property type="match status" value="1"/>
</dbReference>
<reference evidence="14" key="1">
    <citation type="submission" date="2016-10" db="EMBL/GenBank/DDBJ databases">
        <authorList>
            <person name="de Groot N.N."/>
        </authorList>
    </citation>
    <scope>NUCLEOTIDE SEQUENCE</scope>
</reference>
<dbReference type="Pfam" id="PF12826">
    <property type="entry name" value="HHH_2"/>
    <property type="match status" value="1"/>
</dbReference>
<dbReference type="InterPro" id="IPR018239">
    <property type="entry name" value="DNA_ligase_AS"/>
</dbReference>
<dbReference type="PROSITE" id="PS01056">
    <property type="entry name" value="DNA_LIGASE_N2"/>
    <property type="match status" value="1"/>
</dbReference>
<dbReference type="Gene3D" id="1.10.287.610">
    <property type="entry name" value="Helix hairpin bin"/>
    <property type="match status" value="1"/>
</dbReference>
<dbReference type="GO" id="GO:0006260">
    <property type="term" value="P:DNA replication"/>
    <property type="evidence" value="ECO:0007669"/>
    <property type="project" value="UniProtKB-KW"/>
</dbReference>
<dbReference type="SUPFAM" id="SSF56091">
    <property type="entry name" value="DNA ligase/mRNA capping enzyme, catalytic domain"/>
    <property type="match status" value="1"/>
</dbReference>
<evidence type="ECO:0000256" key="2">
    <source>
        <dbReference type="ARBA" id="ARBA00004067"/>
    </source>
</evidence>
<evidence type="ECO:0000259" key="13">
    <source>
        <dbReference type="PROSITE" id="PS50172"/>
    </source>
</evidence>
<name>A0A1W1D5G8_9ZZZZ</name>
<keyword evidence="10" id="KW-0520">NAD</keyword>
<evidence type="ECO:0000256" key="9">
    <source>
        <dbReference type="ARBA" id="ARBA00022842"/>
    </source>
</evidence>
<dbReference type="AlphaFoldDB" id="A0A1W1D5G8"/>
<keyword evidence="6" id="KW-0479">Metal-binding</keyword>
<dbReference type="Pfam" id="PF00533">
    <property type="entry name" value="BRCT"/>
    <property type="match status" value="1"/>
</dbReference>
<dbReference type="GO" id="GO:0005829">
    <property type="term" value="C:cytosol"/>
    <property type="evidence" value="ECO:0007669"/>
    <property type="project" value="TreeGrafter"/>
</dbReference>
<keyword evidence="9" id="KW-0460">Magnesium</keyword>
<evidence type="ECO:0000256" key="10">
    <source>
        <dbReference type="ARBA" id="ARBA00023027"/>
    </source>
</evidence>
<evidence type="ECO:0000256" key="4">
    <source>
        <dbReference type="ARBA" id="ARBA00022598"/>
    </source>
</evidence>
<gene>
    <name evidence="14" type="ORF">MNB_SM-3-1108</name>
</gene>
<dbReference type="Gene3D" id="1.10.150.20">
    <property type="entry name" value="5' to 3' exonuclease, C-terminal subdomain"/>
    <property type="match status" value="2"/>
</dbReference>
<feature type="domain" description="BRCT" evidence="13">
    <location>
        <begin position="574"/>
        <end position="654"/>
    </location>
</feature>
<dbReference type="GO" id="GO:0003677">
    <property type="term" value="F:DNA binding"/>
    <property type="evidence" value="ECO:0007669"/>
    <property type="project" value="InterPro"/>
</dbReference>
<dbReference type="Gene3D" id="3.40.50.10190">
    <property type="entry name" value="BRCT domain"/>
    <property type="match status" value="1"/>
</dbReference>
<dbReference type="SMART" id="SM00532">
    <property type="entry name" value="LIGANc"/>
    <property type="match status" value="1"/>
</dbReference>
<dbReference type="InterPro" id="IPR003583">
    <property type="entry name" value="Hlx-hairpin-Hlx_DNA-bd_motif"/>
</dbReference>
<dbReference type="FunFam" id="1.10.150.20:FF:000007">
    <property type="entry name" value="DNA ligase"/>
    <property type="match status" value="1"/>
</dbReference>
<sequence>MTEKQYKEAVEKLNLYAKHYYVLDDPLVPDEVYDTLYHQVVAFEEQHPHLIDENSPTQRVGDAILEGFVKAKHLSPMWSLEDVFDSEGLEKWLTKTYKLDKNISFYCEPKFDGASLNLIYENGKLTQAITRGDGKEGELVTQNVKTIRSIPLHIAHQKTIEIRGEVVIFKDEFLKINAQRLKNNEPLFANPRNAAAGSLRQLDPSITASRNLVFLPYGLGVNALEHKLLSQKMEYIYELGFKKPPQRGLAQGFKEIEQLYETMKKERDSYPMMLDGMVVKVNEIAAQVDMGYTVKVPRFAVAYKFPAVEKITTIKDIILQVGRTGAVTPVAVVEPVDIEGVVVERATLHNFDEIKRKDIKINDKVIILRSGDVIPKIIKVLTNERDGTQIAIQKPKNCPICQSELLDEGVLLKCQNLSCKARVVNSIIYFASKNCLNIDGLGKKIVEALFNAHLVMSVLDLFDLSMEKLLMLEGFQEKKAKNLLESIEKAKHPEYWRFINALGIEHIGEVASKTLSERFGASFVNATKEEILECDGIGEEIANSLLEFVRVNQETIQKLEAILQPITPKKQEEVSDNVFKDKKVVLTGTMSQSRSQIKNMLESLGAKVSSSVSKKTDFLIYGEDAGSKYDKAVSLGVKTLNEEEMQAMINSIKK</sequence>
<comment type="catalytic activity">
    <reaction evidence="12">
        <text>NAD(+) + (deoxyribonucleotide)n-3'-hydroxyl + 5'-phospho-(deoxyribonucleotide)m = (deoxyribonucleotide)n+m + AMP + beta-nicotinamide D-nucleotide.</text>
        <dbReference type="EC" id="6.5.1.2"/>
    </reaction>
</comment>
<dbReference type="EC" id="6.5.1.2" evidence="3"/>
<accession>A0A1W1D5G8</accession>